<gene>
    <name evidence="3" type="ORF">ACHAXA_011254</name>
</gene>
<sequence>MAKRPSPVIPLVVKAIAAASSSSTAGTTIGLARLVLPVVAFAIVVAVADAFAPIPAISSHSRPYVDFGRHRATAGDGGDDRVGVVVVVVVVPTPHFDVDDVERRDDNDDRRRMTMVDGGGGGCCWGGKGYGRTRREVFARLSAAIVTSSSVLPSTIRPYPCIAANVVVDEMPSSSSSLSSSSSSSLSSRSSSSTSEPYVRTSRSPDGKFNYGYTVTPPTNFVASNKPLRTHLDEVNFVDPNGRRGYTIGITIDPVRIDNIRQFGTPSVVAARVVNAELNRDGVYVVTLVRDPNEYVVDGDACYDIEYISEGKRGIKRYVTRVYVKDGILYVLTAQSNEDEYDAMREMEVTDCLRSFRPL</sequence>
<name>A0ABD3SPC5_9STRA</name>
<dbReference type="Proteomes" id="UP001530377">
    <property type="component" value="Unassembled WGS sequence"/>
</dbReference>
<dbReference type="InterPro" id="IPR016123">
    <property type="entry name" value="Mog1/PsbP_a/b/a-sand"/>
</dbReference>
<protein>
    <recommendedName>
        <fullName evidence="2">PsbP C-terminal domain-containing protein</fullName>
    </recommendedName>
</protein>
<proteinExistence type="predicted"/>
<dbReference type="Pfam" id="PF01789">
    <property type="entry name" value="PsbP"/>
    <property type="match status" value="1"/>
</dbReference>
<evidence type="ECO:0000313" key="4">
    <source>
        <dbReference type="Proteomes" id="UP001530377"/>
    </source>
</evidence>
<dbReference type="SUPFAM" id="SSF55724">
    <property type="entry name" value="Mog1p/PsbP-like"/>
    <property type="match status" value="1"/>
</dbReference>
<dbReference type="EMBL" id="JALLPB020000021">
    <property type="protein sequence ID" value="KAL3826445.1"/>
    <property type="molecule type" value="Genomic_DNA"/>
</dbReference>
<organism evidence="3 4">
    <name type="scientific">Cyclostephanos tholiformis</name>
    <dbReference type="NCBI Taxonomy" id="382380"/>
    <lineage>
        <taxon>Eukaryota</taxon>
        <taxon>Sar</taxon>
        <taxon>Stramenopiles</taxon>
        <taxon>Ochrophyta</taxon>
        <taxon>Bacillariophyta</taxon>
        <taxon>Coscinodiscophyceae</taxon>
        <taxon>Thalassiosirophycidae</taxon>
        <taxon>Stephanodiscales</taxon>
        <taxon>Stephanodiscaceae</taxon>
        <taxon>Cyclostephanos</taxon>
    </lineage>
</organism>
<accession>A0ABD3SPC5</accession>
<dbReference type="AlphaFoldDB" id="A0ABD3SPC5"/>
<evidence type="ECO:0000259" key="2">
    <source>
        <dbReference type="Pfam" id="PF01789"/>
    </source>
</evidence>
<feature type="domain" description="PsbP C-terminal" evidence="2">
    <location>
        <begin position="212"/>
        <end position="357"/>
    </location>
</feature>
<keyword evidence="4" id="KW-1185">Reference proteome</keyword>
<dbReference type="InterPro" id="IPR002683">
    <property type="entry name" value="PsbP_C"/>
</dbReference>
<dbReference type="Gene3D" id="3.40.1000.10">
    <property type="entry name" value="Mog1/PsbP, alpha/beta/alpha sandwich"/>
    <property type="match status" value="1"/>
</dbReference>
<evidence type="ECO:0000313" key="3">
    <source>
        <dbReference type="EMBL" id="KAL3826445.1"/>
    </source>
</evidence>
<feature type="region of interest" description="Disordered" evidence="1">
    <location>
        <begin position="173"/>
        <end position="210"/>
    </location>
</feature>
<reference evidence="3 4" key="1">
    <citation type="submission" date="2024-10" db="EMBL/GenBank/DDBJ databases">
        <title>Updated reference genomes for cyclostephanoid diatoms.</title>
        <authorList>
            <person name="Roberts W.R."/>
            <person name="Alverson A.J."/>
        </authorList>
    </citation>
    <scope>NUCLEOTIDE SEQUENCE [LARGE SCALE GENOMIC DNA]</scope>
    <source>
        <strain evidence="3 4">AJA228-03</strain>
    </source>
</reference>
<evidence type="ECO:0000256" key="1">
    <source>
        <dbReference type="SAM" id="MobiDB-lite"/>
    </source>
</evidence>
<comment type="caution">
    <text evidence="3">The sequence shown here is derived from an EMBL/GenBank/DDBJ whole genome shotgun (WGS) entry which is preliminary data.</text>
</comment>
<feature type="compositionally biased region" description="Low complexity" evidence="1">
    <location>
        <begin position="173"/>
        <end position="195"/>
    </location>
</feature>